<sequence>MEEKKKEEHVIRGILLHTDNQNLSDEHSHDMYLITWDGRVLHVHNFAGTTSFDIGHSHQYAGTTEPAPIGVPHTHGYYTVTSFNDGHTHTIQGRTGPDIPLPTGGHCHLFEGVTTVNGRIPHTHRYSGRTSIS</sequence>
<evidence type="ECO:0000313" key="2">
    <source>
        <dbReference type="Proteomes" id="UP000593802"/>
    </source>
</evidence>
<protein>
    <recommendedName>
        <fullName evidence="3">YmaF family protein</fullName>
    </recommendedName>
</protein>
<dbReference type="RefSeq" id="WP_200759207.1">
    <property type="nucleotide sequence ID" value="NZ_AP023366.1"/>
</dbReference>
<dbReference type="InterPro" id="IPR024307">
    <property type="entry name" value="YmaF"/>
</dbReference>
<dbReference type="Pfam" id="PF12788">
    <property type="entry name" value="YmaF"/>
    <property type="match status" value="1"/>
</dbReference>
<reference evidence="1 2" key="1">
    <citation type="submission" date="2020-08" db="EMBL/GenBank/DDBJ databases">
        <title>Complete Genome Sequence of Effusibacillus dendaii Strain skT53, Isolated from Farmland soil.</title>
        <authorList>
            <person name="Konishi T."/>
            <person name="Kawasaki H."/>
        </authorList>
    </citation>
    <scope>NUCLEOTIDE SEQUENCE [LARGE SCALE GENOMIC DNA]</scope>
    <source>
        <strain evidence="2">skT53</strain>
    </source>
</reference>
<evidence type="ECO:0008006" key="3">
    <source>
        <dbReference type="Google" id="ProtNLM"/>
    </source>
</evidence>
<dbReference type="Proteomes" id="UP000593802">
    <property type="component" value="Chromosome"/>
</dbReference>
<dbReference type="AlphaFoldDB" id="A0A7I8D4N4"/>
<dbReference type="EMBL" id="AP023366">
    <property type="protein sequence ID" value="BCJ85035.1"/>
    <property type="molecule type" value="Genomic_DNA"/>
</dbReference>
<accession>A0A7I8D4N4</accession>
<proteinExistence type="predicted"/>
<evidence type="ECO:0000313" key="1">
    <source>
        <dbReference type="EMBL" id="BCJ85035.1"/>
    </source>
</evidence>
<name>A0A7I8D4N4_9BACL</name>
<dbReference type="KEGG" id="eff:skT53_00200"/>
<organism evidence="1 2">
    <name type="scientific">Effusibacillus dendaii</name>
    <dbReference type="NCBI Taxonomy" id="2743772"/>
    <lineage>
        <taxon>Bacteria</taxon>
        <taxon>Bacillati</taxon>
        <taxon>Bacillota</taxon>
        <taxon>Bacilli</taxon>
        <taxon>Bacillales</taxon>
        <taxon>Alicyclobacillaceae</taxon>
        <taxon>Effusibacillus</taxon>
    </lineage>
</organism>
<keyword evidence="2" id="KW-1185">Reference proteome</keyword>
<gene>
    <name evidence="1" type="ORF">skT53_00200</name>
</gene>